<keyword evidence="2" id="KW-0175">Coiled coil</keyword>
<dbReference type="Gene3D" id="3.40.309.10">
    <property type="entry name" value="Aldehyde Dehydrogenase, Chain A, domain 2"/>
    <property type="match status" value="1"/>
</dbReference>
<dbReference type="OrthoDB" id="310895at2759"/>
<evidence type="ECO:0000256" key="2">
    <source>
        <dbReference type="SAM" id="Coils"/>
    </source>
</evidence>
<dbReference type="GO" id="GO:0009450">
    <property type="term" value="P:gamma-aminobutyric acid catabolic process"/>
    <property type="evidence" value="ECO:0007669"/>
    <property type="project" value="TreeGrafter"/>
</dbReference>
<accession>G3B5D1</accession>
<dbReference type="Gene3D" id="3.40.605.10">
    <property type="entry name" value="Aldehyde Dehydrogenase, Chain A, domain 1"/>
    <property type="match status" value="1"/>
</dbReference>
<dbReference type="InterPro" id="IPR050740">
    <property type="entry name" value="Aldehyde_DH_Superfamily"/>
</dbReference>
<gene>
    <name evidence="4" type="ORF">CANTEDRAFT_93961</name>
</gene>
<reference evidence="4 5" key="1">
    <citation type="journal article" date="2011" name="Proc. Natl. Acad. Sci. U.S.A.">
        <title>Comparative genomics of xylose-fermenting fungi for enhanced biofuel production.</title>
        <authorList>
            <person name="Wohlbach D.J."/>
            <person name="Kuo A."/>
            <person name="Sato T.K."/>
            <person name="Potts K.M."/>
            <person name="Salamov A.A."/>
            <person name="LaButti K.M."/>
            <person name="Sun H."/>
            <person name="Clum A."/>
            <person name="Pangilinan J.L."/>
            <person name="Lindquist E.A."/>
            <person name="Lucas S."/>
            <person name="Lapidus A."/>
            <person name="Jin M."/>
            <person name="Gunawan C."/>
            <person name="Balan V."/>
            <person name="Dale B.E."/>
            <person name="Jeffries T.W."/>
            <person name="Zinkel R."/>
            <person name="Barry K.W."/>
            <person name="Grigoriev I.V."/>
            <person name="Gasch A.P."/>
        </authorList>
    </citation>
    <scope>NUCLEOTIDE SEQUENCE [LARGE SCALE GENOMIC DNA]</scope>
    <source>
        <strain evidence="5">ATCC 10573 / BCRC 21748 / CBS 615 / JCM 9827 / NBRC 10315 / NRRL Y-1498 / VKM Y-70</strain>
    </source>
</reference>
<dbReference type="HOGENOM" id="CLU_005391_1_0_1"/>
<protein>
    <submittedName>
        <fullName evidence="4">Aldehyde dehydrogenase</fullName>
    </submittedName>
</protein>
<name>G3B5D1_CANTC</name>
<dbReference type="EMBL" id="GL996524">
    <property type="protein sequence ID" value="EGV63190.1"/>
    <property type="molecule type" value="Genomic_DNA"/>
</dbReference>
<dbReference type="InterPro" id="IPR016162">
    <property type="entry name" value="Ald_DH_N"/>
</dbReference>
<feature type="domain" description="Aldehyde dehydrogenase" evidence="3">
    <location>
        <begin position="17"/>
        <end position="468"/>
    </location>
</feature>
<dbReference type="InterPro" id="IPR016163">
    <property type="entry name" value="Ald_DH_C"/>
</dbReference>
<dbReference type="Pfam" id="PF00171">
    <property type="entry name" value="Aldedh"/>
    <property type="match status" value="1"/>
</dbReference>
<evidence type="ECO:0000259" key="3">
    <source>
        <dbReference type="Pfam" id="PF00171"/>
    </source>
</evidence>
<organism evidence="5">
    <name type="scientific">Candida tenuis (strain ATCC 10573 / BCRC 21748 / CBS 615 / JCM 9827 / NBRC 10315 / NRRL Y-1498 / VKM Y-70)</name>
    <name type="common">Yeast</name>
    <name type="synonym">Yamadazyma tenuis</name>
    <dbReference type="NCBI Taxonomy" id="590646"/>
    <lineage>
        <taxon>Eukaryota</taxon>
        <taxon>Fungi</taxon>
        <taxon>Dikarya</taxon>
        <taxon>Ascomycota</taxon>
        <taxon>Saccharomycotina</taxon>
        <taxon>Pichiomycetes</taxon>
        <taxon>Debaryomycetaceae</taxon>
        <taxon>Yamadazyma</taxon>
    </lineage>
</organism>
<dbReference type="Proteomes" id="UP000000707">
    <property type="component" value="Unassembled WGS sequence"/>
</dbReference>
<dbReference type="InterPro" id="IPR016161">
    <property type="entry name" value="Ald_DH/histidinol_DH"/>
</dbReference>
<evidence type="ECO:0000313" key="5">
    <source>
        <dbReference type="Proteomes" id="UP000000707"/>
    </source>
</evidence>
<evidence type="ECO:0000256" key="1">
    <source>
        <dbReference type="ARBA" id="ARBA00023002"/>
    </source>
</evidence>
<keyword evidence="1" id="KW-0560">Oxidoreductase</keyword>
<keyword evidence="5" id="KW-1185">Reference proteome</keyword>
<proteinExistence type="predicted"/>
<dbReference type="PANTHER" id="PTHR43353:SF6">
    <property type="entry name" value="CYTOPLASMIC ALDEHYDE DEHYDROGENASE (EUROFUNG)"/>
    <property type="match status" value="1"/>
</dbReference>
<sequence length="472" mass="52417">MKIPLLVNGQEIHTDSHYSVRSHTEDEKCLHITSCLSVDDIDAVCDSSQEGFEQWHLMKVSERIQILRRAVEILRQKKDELMESMSELGIPPWFCHFNTDQLVHQLEEYVNQMNGTYGEVVRSEMSDLAITVNEPVGPVLAIAPWNAPGVLTGRTVCAPLAAGCSVILKTSELSPKIGYILVKALHEAGVPPKSVQLVHFQPENNPEFVTKIIEHRSIKKVSFTGSTSTGRQIAAVAAMNLKPCILELGGKNYAIIESDANLEKAVGAVLWGSFAHKGQICMTTDKVYVHEDVYEDFLGSLQQIAPKLLEDPDYHIPQRNRQFTVRIQNLIDDALQNGAKLIFGNRSEIDPFKNTAISPVVLGDVTSSMRLDTAESFGPLVTVYKYNDAAQLVRKLNKEPYGLKTSIWSQNILRAQKLAHTIESGGVNINGPTVYDEPTVPHGGVKESGYGRFNSKWGLQEFSYIKTITMSE</sequence>
<dbReference type="SUPFAM" id="SSF53720">
    <property type="entry name" value="ALDH-like"/>
    <property type="match status" value="1"/>
</dbReference>
<dbReference type="STRING" id="590646.G3B5D1"/>
<feature type="coiled-coil region" evidence="2">
    <location>
        <begin position="57"/>
        <end position="84"/>
    </location>
</feature>
<dbReference type="eggNOG" id="KOG2451">
    <property type="taxonomic scope" value="Eukaryota"/>
</dbReference>
<dbReference type="InterPro" id="IPR015590">
    <property type="entry name" value="Aldehyde_DH_dom"/>
</dbReference>
<evidence type="ECO:0000313" key="4">
    <source>
        <dbReference type="EMBL" id="EGV63190.1"/>
    </source>
</evidence>
<dbReference type="AlphaFoldDB" id="G3B5D1"/>
<dbReference type="GO" id="GO:0004777">
    <property type="term" value="F:succinate-semialdehyde dehydrogenase (NAD+) activity"/>
    <property type="evidence" value="ECO:0007669"/>
    <property type="project" value="TreeGrafter"/>
</dbReference>
<dbReference type="PANTHER" id="PTHR43353">
    <property type="entry name" value="SUCCINATE-SEMIALDEHYDE DEHYDROGENASE, MITOCHONDRIAL"/>
    <property type="match status" value="1"/>
</dbReference>